<evidence type="ECO:0000313" key="2">
    <source>
        <dbReference type="EMBL" id="GMR54838.1"/>
    </source>
</evidence>
<accession>A0AAN5I736</accession>
<keyword evidence="1" id="KW-0732">Signal</keyword>
<evidence type="ECO:0008006" key="4">
    <source>
        <dbReference type="Google" id="ProtNLM"/>
    </source>
</evidence>
<sequence>SFIDQKMKLAVLISALVASCLCWCKYACEAVDLECIKLLSSCGIDSNLPTYGIEHLPAIQSFIDSEALRIAVFEYALKRRNRLIWSGV</sequence>
<proteinExistence type="predicted"/>
<feature type="chain" id="PRO_5042839025" description="Lysozyme" evidence="1">
    <location>
        <begin position="31"/>
        <end position="88"/>
    </location>
</feature>
<comment type="caution">
    <text evidence="2">The sequence shown here is derived from an EMBL/GenBank/DDBJ whole genome shotgun (WGS) entry which is preliminary data.</text>
</comment>
<organism evidence="2 3">
    <name type="scientific">Pristionchus mayeri</name>
    <dbReference type="NCBI Taxonomy" id="1317129"/>
    <lineage>
        <taxon>Eukaryota</taxon>
        <taxon>Metazoa</taxon>
        <taxon>Ecdysozoa</taxon>
        <taxon>Nematoda</taxon>
        <taxon>Chromadorea</taxon>
        <taxon>Rhabditida</taxon>
        <taxon>Rhabditina</taxon>
        <taxon>Diplogasteromorpha</taxon>
        <taxon>Diplogasteroidea</taxon>
        <taxon>Neodiplogasteridae</taxon>
        <taxon>Pristionchus</taxon>
    </lineage>
</organism>
<evidence type="ECO:0000256" key="1">
    <source>
        <dbReference type="SAM" id="SignalP"/>
    </source>
</evidence>
<dbReference type="Proteomes" id="UP001328107">
    <property type="component" value="Unassembled WGS sequence"/>
</dbReference>
<feature type="non-terminal residue" evidence="2">
    <location>
        <position position="88"/>
    </location>
</feature>
<evidence type="ECO:0000313" key="3">
    <source>
        <dbReference type="Proteomes" id="UP001328107"/>
    </source>
</evidence>
<feature type="non-terminal residue" evidence="2">
    <location>
        <position position="1"/>
    </location>
</feature>
<dbReference type="EMBL" id="BTRK01000005">
    <property type="protein sequence ID" value="GMR54838.1"/>
    <property type="molecule type" value="Genomic_DNA"/>
</dbReference>
<reference evidence="3" key="1">
    <citation type="submission" date="2022-10" db="EMBL/GenBank/DDBJ databases">
        <title>Genome assembly of Pristionchus species.</title>
        <authorList>
            <person name="Yoshida K."/>
            <person name="Sommer R.J."/>
        </authorList>
    </citation>
    <scope>NUCLEOTIDE SEQUENCE [LARGE SCALE GENOMIC DNA]</scope>
    <source>
        <strain evidence="3">RS5460</strain>
    </source>
</reference>
<dbReference type="AlphaFoldDB" id="A0AAN5I736"/>
<gene>
    <name evidence="2" type="ORF">PMAYCL1PPCAC_25033</name>
</gene>
<name>A0AAN5I736_9BILA</name>
<feature type="signal peptide" evidence="1">
    <location>
        <begin position="1"/>
        <end position="30"/>
    </location>
</feature>
<keyword evidence="3" id="KW-1185">Reference proteome</keyword>
<protein>
    <recommendedName>
        <fullName evidence="4">Lysozyme</fullName>
    </recommendedName>
</protein>